<name>A0AAE3LHS9_9EURY</name>
<evidence type="ECO:0000313" key="4">
    <source>
        <dbReference type="Proteomes" id="UP001208186"/>
    </source>
</evidence>
<comment type="caution">
    <text evidence="3">The sequence shown here is derived from an EMBL/GenBank/DDBJ whole genome shotgun (WGS) entry which is preliminary data.</text>
</comment>
<keyword evidence="1" id="KW-0472">Membrane</keyword>
<gene>
    <name evidence="3" type="ORF">OB914_00915</name>
    <name evidence="2" type="ORF">OB916_02105</name>
</gene>
<proteinExistence type="predicted"/>
<organism evidence="3 5">
    <name type="scientific">Halapricum hydrolyticum</name>
    <dbReference type="NCBI Taxonomy" id="2979991"/>
    <lineage>
        <taxon>Archaea</taxon>
        <taxon>Methanobacteriati</taxon>
        <taxon>Methanobacteriota</taxon>
        <taxon>Stenosarchaea group</taxon>
        <taxon>Halobacteria</taxon>
        <taxon>Halobacteriales</taxon>
        <taxon>Haloarculaceae</taxon>
        <taxon>Halapricum</taxon>
    </lineage>
</organism>
<evidence type="ECO:0000313" key="2">
    <source>
        <dbReference type="EMBL" id="MCU4716857.1"/>
    </source>
</evidence>
<keyword evidence="1" id="KW-1133">Transmembrane helix</keyword>
<accession>A0AAE3LHS9</accession>
<evidence type="ECO:0000256" key="1">
    <source>
        <dbReference type="SAM" id="Phobius"/>
    </source>
</evidence>
<evidence type="ECO:0000313" key="5">
    <source>
        <dbReference type="Proteomes" id="UP001209746"/>
    </source>
</evidence>
<keyword evidence="1" id="KW-0812">Transmembrane</keyword>
<dbReference type="Proteomes" id="UP001208186">
    <property type="component" value="Unassembled WGS sequence"/>
</dbReference>
<dbReference type="AlphaFoldDB" id="A0AAE3LHS9"/>
<evidence type="ECO:0000313" key="3">
    <source>
        <dbReference type="EMBL" id="MCU4725538.1"/>
    </source>
</evidence>
<dbReference type="EMBL" id="JAOPKC010000001">
    <property type="protein sequence ID" value="MCU4716857.1"/>
    <property type="molecule type" value="Genomic_DNA"/>
</dbReference>
<dbReference type="Proteomes" id="UP001209746">
    <property type="component" value="Unassembled WGS sequence"/>
</dbReference>
<dbReference type="EMBL" id="JAOPKD010000001">
    <property type="protein sequence ID" value="MCU4725538.1"/>
    <property type="molecule type" value="Genomic_DNA"/>
</dbReference>
<dbReference type="RefSeq" id="WP_315907618.1">
    <property type="nucleotide sequence ID" value="NZ_JAOPKC010000001.1"/>
</dbReference>
<keyword evidence="4" id="KW-1185">Reference proteome</keyword>
<feature type="transmembrane region" description="Helical" evidence="1">
    <location>
        <begin position="83"/>
        <end position="102"/>
    </location>
</feature>
<reference evidence="3" key="1">
    <citation type="submission" date="2023-02" db="EMBL/GenBank/DDBJ databases">
        <title>Enrichment on poylsaccharides allowed isolation of novel metabolic and taxonomic groups of Haloarchaea.</title>
        <authorList>
            <person name="Sorokin D.Y."/>
            <person name="Elcheninov A.G."/>
            <person name="Khizhniak T.V."/>
            <person name="Kolganova T.V."/>
            <person name="Kublanov I.V."/>
        </authorList>
    </citation>
    <scope>NUCLEOTIDE SEQUENCE</scope>
    <source>
        <strain evidence="2 4">HArc-curdl5-1</strain>
        <strain evidence="3">HArc-curdl7</strain>
    </source>
</reference>
<protein>
    <submittedName>
        <fullName evidence="3">Uncharacterized protein</fullName>
    </submittedName>
</protein>
<sequence>MIERVRSGIEWLRDGAMASSEAESDRDGLLSTRREWHALVVGLAVGIVAGLTRRWELAGVAVAIVLGVRHAPGRLSQLRREPWYALGGLVLGIVATIGVMVLV</sequence>